<dbReference type="InterPro" id="IPR007362">
    <property type="entry name" value="DUF429"/>
</dbReference>
<dbReference type="PIRSF" id="PIRSF018008">
    <property type="entry name" value="UCP018008"/>
    <property type="match status" value="1"/>
</dbReference>
<evidence type="ECO:0000313" key="1">
    <source>
        <dbReference type="EMBL" id="ADV66716.1"/>
    </source>
</evidence>
<sequence>MTLSALRLVGIDLAWSPRNPTGVAVLDATGTLLEARTLTSDADLLAFLHAHTPGPAVVAVDAPLIVPNDTGRRDAEAELARVYARFQAGAHPANRTLLGRYGGLRGEALRDALQTRGFTVNPANLDRPDVRAVVGVYPHAAMVALFRLTRTLKYKAKRQGRDAQLAAWAAYRAHLRALAFADPPLQGADALLNVDPASLRGRALKTHEDTVDALLCAYVALYAHRWGESRLQVFGNVQAGYILTPAPPARESGRP</sequence>
<name>E8U6M7_DEIML</name>
<dbReference type="AlphaFoldDB" id="E8U6M7"/>
<dbReference type="HOGENOM" id="CLU_065544_0_0_0"/>
<protein>
    <recommendedName>
        <fullName evidence="3">GTP pyrophosphokinase</fullName>
    </recommendedName>
</protein>
<gene>
    <name evidence="1" type="ordered locus">Deima_1063</name>
</gene>
<reference evidence="2" key="2">
    <citation type="submission" date="2011-01" db="EMBL/GenBank/DDBJ databases">
        <title>The complete genome of Deinococcus maricopensis DSM 21211.</title>
        <authorList>
            <consortium name="US DOE Joint Genome Institute (JGI-PGF)"/>
            <person name="Lucas S."/>
            <person name="Copeland A."/>
            <person name="Lapidus A."/>
            <person name="Goodwin L."/>
            <person name="Pitluck S."/>
            <person name="Kyrpides N."/>
            <person name="Mavromatis K."/>
            <person name="Pagani I."/>
            <person name="Ivanova N."/>
            <person name="Ovchinnikova G."/>
            <person name="Zeytun A."/>
            <person name="Detter J.C."/>
            <person name="Han C."/>
            <person name="Land M."/>
            <person name="Hauser L."/>
            <person name="Markowitz V."/>
            <person name="Cheng J.-F."/>
            <person name="Hugenholtz P."/>
            <person name="Woyke T."/>
            <person name="Wu D."/>
            <person name="Pukall R."/>
            <person name="Gehrich-Schroeter G."/>
            <person name="Brambilla E."/>
            <person name="Klenk H.-P."/>
            <person name="Eisen J.A."/>
        </authorList>
    </citation>
    <scope>NUCLEOTIDE SEQUENCE [LARGE SCALE GENOMIC DNA]</scope>
    <source>
        <strain evidence="2">DSM 21211 / LMG 22137 / NRRL B-23946 / LB-34</strain>
    </source>
</reference>
<dbReference type="RefSeq" id="WP_013556221.1">
    <property type="nucleotide sequence ID" value="NC_014958.1"/>
</dbReference>
<proteinExistence type="predicted"/>
<evidence type="ECO:0000313" key="2">
    <source>
        <dbReference type="Proteomes" id="UP000008635"/>
    </source>
</evidence>
<dbReference type="InterPro" id="IPR008306">
    <property type="entry name" value="UCP018008"/>
</dbReference>
<dbReference type="eggNOG" id="COG4328">
    <property type="taxonomic scope" value="Bacteria"/>
</dbReference>
<dbReference type="STRING" id="709986.Deima_1063"/>
<dbReference type="Proteomes" id="UP000008635">
    <property type="component" value="Chromosome"/>
</dbReference>
<dbReference type="EMBL" id="CP002454">
    <property type="protein sequence ID" value="ADV66716.1"/>
    <property type="molecule type" value="Genomic_DNA"/>
</dbReference>
<keyword evidence="2" id="KW-1185">Reference proteome</keyword>
<reference evidence="1 2" key="1">
    <citation type="journal article" date="2011" name="Stand. Genomic Sci.">
        <title>Complete genome sequence of Deinococcus maricopensis type strain (LB-34).</title>
        <authorList>
            <person name="Pukall R."/>
            <person name="Zeytun A."/>
            <person name="Lucas S."/>
            <person name="Lapidus A."/>
            <person name="Hammon N."/>
            <person name="Deshpande S."/>
            <person name="Nolan M."/>
            <person name="Cheng J.F."/>
            <person name="Pitluck S."/>
            <person name="Liolios K."/>
            <person name="Pagani I."/>
            <person name="Mikhailova N."/>
            <person name="Ivanova N."/>
            <person name="Mavromatis K."/>
            <person name="Pati A."/>
            <person name="Tapia R."/>
            <person name="Han C."/>
            <person name="Goodwin L."/>
            <person name="Chen A."/>
            <person name="Palaniappan K."/>
            <person name="Land M."/>
            <person name="Hauser L."/>
            <person name="Chang Y.J."/>
            <person name="Jeffries C.D."/>
            <person name="Brambilla E.M."/>
            <person name="Rohde M."/>
            <person name="Goker M."/>
            <person name="Detter J.C."/>
            <person name="Woyke T."/>
            <person name="Bristow J."/>
            <person name="Eisen J.A."/>
            <person name="Markowitz V."/>
            <person name="Hugenholtz P."/>
            <person name="Kyrpides N.C."/>
            <person name="Klenk H.P."/>
        </authorList>
    </citation>
    <scope>NUCLEOTIDE SEQUENCE [LARGE SCALE GENOMIC DNA]</scope>
    <source>
        <strain evidence="2">DSM 21211 / LMG 22137 / NRRL B-23946 / LB-34</strain>
    </source>
</reference>
<dbReference type="Pfam" id="PF04250">
    <property type="entry name" value="DUF429"/>
    <property type="match status" value="1"/>
</dbReference>
<dbReference type="KEGG" id="dmr:Deima_1063"/>
<organism evidence="1 2">
    <name type="scientific">Deinococcus maricopensis (strain DSM 21211 / LMG 22137 / NRRL B-23946 / LB-34)</name>
    <dbReference type="NCBI Taxonomy" id="709986"/>
    <lineage>
        <taxon>Bacteria</taxon>
        <taxon>Thermotogati</taxon>
        <taxon>Deinococcota</taxon>
        <taxon>Deinococci</taxon>
        <taxon>Deinococcales</taxon>
        <taxon>Deinococcaceae</taxon>
        <taxon>Deinococcus</taxon>
    </lineage>
</organism>
<accession>E8U6M7</accession>
<evidence type="ECO:0008006" key="3">
    <source>
        <dbReference type="Google" id="ProtNLM"/>
    </source>
</evidence>